<dbReference type="Proteomes" id="UP000321436">
    <property type="component" value="Unassembled WGS sequence"/>
</dbReference>
<feature type="domain" description="Conjugative transposon TraM C-terminal" evidence="1">
    <location>
        <begin position="233"/>
        <end position="377"/>
    </location>
</feature>
<sequence>MLTLGFYYLFTFLRESGTPAEKTGKSAFNTDLPGPKLDDRYKNKLDLYMEARQDSLRKLKEARRDSLLFPVEGVAPEIVNVPSQLPQETRRATSSTDPNERKVEKVLERLQMTLAQQEAEPHMPNAGLPIAVPSDNQASADLGQLEKLMGDVATPPEDAEIKRLDGMLDKILEIQQPGRNPGLAKPVPDDTLESFIATVAGPKPSEPSDNGFYGLSEDPTPQSIEQPPGNGTIAATVHADQRVRTGSIVRLRLLQDIYVNNAKIPANSFVFGRATVAKERVELDIRHAFYANTVLPVKLIVFDIDGIAGISAPGADARDAGREGLNQAVQNLELYNMDPSLGAQAAASGIQAAKSLLSKKTKTPYATLKANHKVMLVNTRF</sequence>
<protein>
    <recommendedName>
        <fullName evidence="1">Conjugative transposon TraM C-terminal domain-containing protein</fullName>
    </recommendedName>
</protein>
<reference evidence="2 3" key="1">
    <citation type="submission" date="2019-07" db="EMBL/GenBank/DDBJ databases">
        <title>Whole genome shotgun sequence of Chitinophaga cymbidii NBRC 109752.</title>
        <authorList>
            <person name="Hosoyama A."/>
            <person name="Uohara A."/>
            <person name="Ohji S."/>
            <person name="Ichikawa N."/>
        </authorList>
    </citation>
    <scope>NUCLEOTIDE SEQUENCE [LARGE SCALE GENOMIC DNA]</scope>
    <source>
        <strain evidence="2 3">NBRC 109752</strain>
    </source>
</reference>
<comment type="caution">
    <text evidence="2">The sequence shown here is derived from an EMBL/GenBank/DDBJ whole genome shotgun (WGS) entry which is preliminary data.</text>
</comment>
<proteinExistence type="predicted"/>
<dbReference type="InterPro" id="IPR055407">
    <property type="entry name" value="TraM_C"/>
</dbReference>
<evidence type="ECO:0000313" key="2">
    <source>
        <dbReference type="EMBL" id="GEP98563.1"/>
    </source>
</evidence>
<organism evidence="2 3">
    <name type="scientific">Chitinophaga cymbidii</name>
    <dbReference type="NCBI Taxonomy" id="1096750"/>
    <lineage>
        <taxon>Bacteria</taxon>
        <taxon>Pseudomonadati</taxon>
        <taxon>Bacteroidota</taxon>
        <taxon>Chitinophagia</taxon>
        <taxon>Chitinophagales</taxon>
        <taxon>Chitinophagaceae</taxon>
        <taxon>Chitinophaga</taxon>
    </lineage>
</organism>
<keyword evidence="3" id="KW-1185">Reference proteome</keyword>
<dbReference type="AlphaFoldDB" id="A0A512RS99"/>
<name>A0A512RS99_9BACT</name>
<accession>A0A512RS99</accession>
<gene>
    <name evidence="2" type="ORF">CCY01nite_48230</name>
</gene>
<evidence type="ECO:0000313" key="3">
    <source>
        <dbReference type="Proteomes" id="UP000321436"/>
    </source>
</evidence>
<dbReference type="Pfam" id="PF12508">
    <property type="entry name" value="Transposon_TraM"/>
    <property type="match status" value="1"/>
</dbReference>
<dbReference type="EMBL" id="BKAU01000007">
    <property type="protein sequence ID" value="GEP98563.1"/>
    <property type="molecule type" value="Genomic_DNA"/>
</dbReference>
<evidence type="ECO:0000259" key="1">
    <source>
        <dbReference type="Pfam" id="PF12508"/>
    </source>
</evidence>